<name>A0A3D9SX01_9ACTN</name>
<feature type="domain" description="Erythromycin biosynthesis protein CIII-like C-terminal" evidence="4">
    <location>
        <begin position="233"/>
        <end position="375"/>
    </location>
</feature>
<evidence type="ECO:0000256" key="3">
    <source>
        <dbReference type="ARBA" id="ARBA00022679"/>
    </source>
</evidence>
<dbReference type="InterPro" id="IPR010610">
    <property type="entry name" value="EryCIII-like_C"/>
</dbReference>
<accession>A0A3D9SX01</accession>
<dbReference type="Gene3D" id="3.40.50.2000">
    <property type="entry name" value="Glycogen Phosphorylase B"/>
    <property type="match status" value="2"/>
</dbReference>
<dbReference type="OrthoDB" id="5488434at2"/>
<dbReference type="Pfam" id="PF06722">
    <property type="entry name" value="EryCIII-like_C"/>
    <property type="match status" value="1"/>
</dbReference>
<organism evidence="6 7">
    <name type="scientific">Thermomonospora umbrina</name>
    <dbReference type="NCBI Taxonomy" id="111806"/>
    <lineage>
        <taxon>Bacteria</taxon>
        <taxon>Bacillati</taxon>
        <taxon>Actinomycetota</taxon>
        <taxon>Actinomycetes</taxon>
        <taxon>Streptosporangiales</taxon>
        <taxon>Thermomonosporaceae</taxon>
        <taxon>Thermomonospora</taxon>
    </lineage>
</organism>
<dbReference type="Proteomes" id="UP000256661">
    <property type="component" value="Unassembled WGS sequence"/>
</dbReference>
<evidence type="ECO:0000259" key="4">
    <source>
        <dbReference type="Pfam" id="PF06722"/>
    </source>
</evidence>
<evidence type="ECO:0000313" key="6">
    <source>
        <dbReference type="EMBL" id="REE99040.1"/>
    </source>
</evidence>
<sequence length="380" mass="40371">MRILFLAGGSPATVYALIPLATAARNAGHETFMASTEAMMPVVAGFGLPAVPVTSAGMLEYLAKDRTGAPLEWPTDPVEHMTFIGRGFGRLAAASQPRLLELAEAWRPDVVVGGMLSFGAALLARRLGVPWVRHAWDSGEPPESDRGAWEELAGELAALGLDEPLVPDLFVEICPPSLRPPGAGPAQQMRYVPCAPQRRLEPWMYTKGEHRRVMVTAGARVNREQYLDFLRDLTGKVAKLDVEIVIATPDDVAADAAAGLDRVHAGWMPLDVIGPTCDLFVHHAGGGSSLMGMALGVPQLLMPNMAASVGPSERLTAYGAALMLTPGEDDGVEEVVSACRTLLDDPSYTERAGELAAEIRAQPLPTEVLGTVVDLAASRS</sequence>
<evidence type="ECO:0000256" key="2">
    <source>
        <dbReference type="ARBA" id="ARBA00022676"/>
    </source>
</evidence>
<dbReference type="RefSeq" id="WP_116024407.1">
    <property type="nucleotide sequence ID" value="NZ_QTTT01000001.1"/>
</dbReference>
<dbReference type="InterPro" id="IPR002213">
    <property type="entry name" value="UDP_glucos_trans"/>
</dbReference>
<evidence type="ECO:0000259" key="5">
    <source>
        <dbReference type="Pfam" id="PF21036"/>
    </source>
</evidence>
<dbReference type="CDD" id="cd03784">
    <property type="entry name" value="GT1_Gtf-like"/>
    <property type="match status" value="1"/>
</dbReference>
<dbReference type="SUPFAM" id="SSF53756">
    <property type="entry name" value="UDP-Glycosyltransferase/glycogen phosphorylase"/>
    <property type="match status" value="1"/>
</dbReference>
<comment type="similarity">
    <text evidence="1">Belongs to the glycosyltransferase 28 family.</text>
</comment>
<protein>
    <submittedName>
        <fullName evidence="6">Glycosyltransferase</fullName>
    </submittedName>
</protein>
<dbReference type="InterPro" id="IPR048284">
    <property type="entry name" value="EryCIII-like_N"/>
</dbReference>
<dbReference type="GO" id="GO:0016758">
    <property type="term" value="F:hexosyltransferase activity"/>
    <property type="evidence" value="ECO:0007669"/>
    <property type="project" value="UniProtKB-ARBA"/>
</dbReference>
<comment type="caution">
    <text evidence="6">The sequence shown here is derived from an EMBL/GenBank/DDBJ whole genome shotgun (WGS) entry which is preliminary data.</text>
</comment>
<keyword evidence="7" id="KW-1185">Reference proteome</keyword>
<proteinExistence type="inferred from homology"/>
<dbReference type="GO" id="GO:0008194">
    <property type="term" value="F:UDP-glycosyltransferase activity"/>
    <property type="evidence" value="ECO:0007669"/>
    <property type="project" value="InterPro"/>
</dbReference>
<keyword evidence="3 6" id="KW-0808">Transferase</keyword>
<dbReference type="Pfam" id="PF21036">
    <property type="entry name" value="EryCIII-like_N"/>
    <property type="match status" value="1"/>
</dbReference>
<evidence type="ECO:0000256" key="1">
    <source>
        <dbReference type="ARBA" id="ARBA00006962"/>
    </source>
</evidence>
<gene>
    <name evidence="6" type="ORF">DFJ69_4545</name>
</gene>
<evidence type="ECO:0000313" key="7">
    <source>
        <dbReference type="Proteomes" id="UP000256661"/>
    </source>
</evidence>
<dbReference type="GO" id="GO:0017000">
    <property type="term" value="P:antibiotic biosynthetic process"/>
    <property type="evidence" value="ECO:0007669"/>
    <property type="project" value="UniProtKB-ARBA"/>
</dbReference>
<keyword evidence="2" id="KW-0328">Glycosyltransferase</keyword>
<dbReference type="PANTHER" id="PTHR48050:SF13">
    <property type="entry name" value="STEROL 3-BETA-GLUCOSYLTRANSFERASE UGT80A2"/>
    <property type="match status" value="1"/>
</dbReference>
<reference evidence="6 7" key="1">
    <citation type="submission" date="2018-08" db="EMBL/GenBank/DDBJ databases">
        <title>Sequencing the genomes of 1000 actinobacteria strains.</title>
        <authorList>
            <person name="Klenk H.-P."/>
        </authorList>
    </citation>
    <scope>NUCLEOTIDE SEQUENCE [LARGE SCALE GENOMIC DNA]</scope>
    <source>
        <strain evidence="6 7">DSM 43927</strain>
    </source>
</reference>
<dbReference type="InterPro" id="IPR050426">
    <property type="entry name" value="Glycosyltransferase_28"/>
</dbReference>
<dbReference type="PANTHER" id="PTHR48050">
    <property type="entry name" value="STEROL 3-BETA-GLUCOSYLTRANSFERASE"/>
    <property type="match status" value="1"/>
</dbReference>
<feature type="domain" description="Erythromycin biosynthesis protein CIII-like N-terminal" evidence="5">
    <location>
        <begin position="98"/>
        <end position="218"/>
    </location>
</feature>
<dbReference type="AlphaFoldDB" id="A0A3D9SX01"/>
<dbReference type="EMBL" id="QTTT01000001">
    <property type="protein sequence ID" value="REE99040.1"/>
    <property type="molecule type" value="Genomic_DNA"/>
</dbReference>